<dbReference type="STRING" id="282683.SAMN04488105_110133"/>
<dbReference type="PRINTS" id="PR00260">
    <property type="entry name" value="CHEMTRNSDUCR"/>
</dbReference>
<evidence type="ECO:0000256" key="3">
    <source>
        <dbReference type="ARBA" id="ARBA00029447"/>
    </source>
</evidence>
<dbReference type="RefSeq" id="WP_089961081.1">
    <property type="nucleotide sequence ID" value="NZ_FNAV01000010.1"/>
</dbReference>
<feature type="domain" description="PAS" evidence="7">
    <location>
        <begin position="16"/>
        <end position="60"/>
    </location>
</feature>
<feature type="domain" description="PAC" evidence="8">
    <location>
        <begin position="89"/>
        <end position="141"/>
    </location>
</feature>
<dbReference type="GO" id="GO:0004888">
    <property type="term" value="F:transmembrane signaling receptor activity"/>
    <property type="evidence" value="ECO:0007669"/>
    <property type="project" value="InterPro"/>
</dbReference>
<dbReference type="InterPro" id="IPR004089">
    <property type="entry name" value="MCPsignal_dom"/>
</dbReference>
<dbReference type="PROSITE" id="PS50111">
    <property type="entry name" value="CHEMOTAXIS_TRANSDUC_2"/>
    <property type="match status" value="1"/>
</dbReference>
<comment type="similarity">
    <text evidence="3">Belongs to the methyl-accepting chemotaxis (MCP) protein family.</text>
</comment>
<dbReference type="InterPro" id="IPR035965">
    <property type="entry name" value="PAS-like_dom_sf"/>
</dbReference>
<dbReference type="PROSITE" id="PS50885">
    <property type="entry name" value="HAMP"/>
    <property type="match status" value="1"/>
</dbReference>
<dbReference type="GO" id="GO:0016020">
    <property type="term" value="C:membrane"/>
    <property type="evidence" value="ECO:0007669"/>
    <property type="project" value="UniProtKB-SubCell"/>
</dbReference>
<evidence type="ECO:0000256" key="5">
    <source>
        <dbReference type="SAM" id="MobiDB-lite"/>
    </source>
</evidence>
<evidence type="ECO:0000259" key="9">
    <source>
        <dbReference type="PROSITE" id="PS50885"/>
    </source>
</evidence>
<feature type="region of interest" description="Disordered" evidence="5">
    <location>
        <begin position="434"/>
        <end position="455"/>
    </location>
</feature>
<proteinExistence type="inferred from homology"/>
<evidence type="ECO:0000259" key="6">
    <source>
        <dbReference type="PROSITE" id="PS50111"/>
    </source>
</evidence>
<dbReference type="NCBIfam" id="TIGR00229">
    <property type="entry name" value="sensory_box"/>
    <property type="match status" value="1"/>
</dbReference>
<dbReference type="InterPro" id="IPR003660">
    <property type="entry name" value="HAMP_dom"/>
</dbReference>
<dbReference type="Proteomes" id="UP000198994">
    <property type="component" value="Unassembled WGS sequence"/>
</dbReference>
<keyword evidence="4" id="KW-0807">Transducer</keyword>
<dbReference type="FunFam" id="1.10.287.950:FF:000001">
    <property type="entry name" value="Methyl-accepting chemotaxis sensory transducer"/>
    <property type="match status" value="1"/>
</dbReference>
<dbReference type="InterPro" id="IPR004090">
    <property type="entry name" value="Chemotax_Me-accpt_rcpt"/>
</dbReference>
<dbReference type="GO" id="GO:0006935">
    <property type="term" value="P:chemotaxis"/>
    <property type="evidence" value="ECO:0007669"/>
    <property type="project" value="UniProtKB-KW"/>
</dbReference>
<dbReference type="SUPFAM" id="SSF58104">
    <property type="entry name" value="Methyl-accepting chemotaxis protein (MCP) signaling domain"/>
    <property type="match status" value="1"/>
</dbReference>
<evidence type="ECO:0000313" key="11">
    <source>
        <dbReference type="Proteomes" id="UP000198994"/>
    </source>
</evidence>
<dbReference type="InterPro" id="IPR000700">
    <property type="entry name" value="PAS-assoc_C"/>
</dbReference>
<evidence type="ECO:0000256" key="4">
    <source>
        <dbReference type="PROSITE-ProRule" id="PRU00284"/>
    </source>
</evidence>
<evidence type="ECO:0000259" key="7">
    <source>
        <dbReference type="PROSITE" id="PS50112"/>
    </source>
</evidence>
<dbReference type="SMART" id="SM00283">
    <property type="entry name" value="MA"/>
    <property type="match status" value="1"/>
</dbReference>
<dbReference type="Pfam" id="PF00015">
    <property type="entry name" value="MCPsignal"/>
    <property type="match status" value="1"/>
</dbReference>
<dbReference type="InterPro" id="IPR000014">
    <property type="entry name" value="PAS"/>
</dbReference>
<feature type="domain" description="Methyl-accepting transducer" evidence="6">
    <location>
        <begin position="187"/>
        <end position="416"/>
    </location>
</feature>
<feature type="domain" description="HAMP" evidence="9">
    <location>
        <begin position="130"/>
        <end position="182"/>
    </location>
</feature>
<evidence type="ECO:0000256" key="2">
    <source>
        <dbReference type="ARBA" id="ARBA00022500"/>
    </source>
</evidence>
<reference evidence="11" key="1">
    <citation type="submission" date="2016-10" db="EMBL/GenBank/DDBJ databases">
        <authorList>
            <person name="Varghese N."/>
            <person name="Submissions S."/>
        </authorList>
    </citation>
    <scope>NUCLEOTIDE SEQUENCE [LARGE SCALE GENOMIC DNA]</scope>
    <source>
        <strain evidence="11">DSM 10146</strain>
    </source>
</reference>
<dbReference type="Pfam" id="PF13426">
    <property type="entry name" value="PAS_9"/>
    <property type="match status" value="1"/>
</dbReference>
<evidence type="ECO:0000313" key="10">
    <source>
        <dbReference type="EMBL" id="SDE96697.1"/>
    </source>
</evidence>
<keyword evidence="2" id="KW-0145">Chemotaxis</keyword>
<dbReference type="SUPFAM" id="SSF55785">
    <property type="entry name" value="PYP-like sensor domain (PAS domain)"/>
    <property type="match status" value="1"/>
</dbReference>
<dbReference type="PROSITE" id="PS50112">
    <property type="entry name" value="PAS"/>
    <property type="match status" value="1"/>
</dbReference>
<comment type="subcellular location">
    <subcellularLocation>
        <location evidence="1">Membrane</location>
    </subcellularLocation>
</comment>
<dbReference type="GO" id="GO:0007165">
    <property type="term" value="P:signal transduction"/>
    <property type="evidence" value="ECO:0007669"/>
    <property type="project" value="UniProtKB-KW"/>
</dbReference>
<dbReference type="AlphaFoldDB" id="A0A1G7H8C8"/>
<evidence type="ECO:0000256" key="1">
    <source>
        <dbReference type="ARBA" id="ARBA00004370"/>
    </source>
</evidence>
<dbReference type="PROSITE" id="PS50113">
    <property type="entry name" value="PAC"/>
    <property type="match status" value="1"/>
</dbReference>
<dbReference type="CDD" id="cd06225">
    <property type="entry name" value="HAMP"/>
    <property type="match status" value="1"/>
</dbReference>
<dbReference type="PANTHER" id="PTHR43531">
    <property type="entry name" value="PROTEIN ICFG"/>
    <property type="match status" value="1"/>
</dbReference>
<dbReference type="Gene3D" id="1.10.287.950">
    <property type="entry name" value="Methyl-accepting chemotaxis protein"/>
    <property type="match status" value="1"/>
</dbReference>
<organism evidence="10 11">
    <name type="scientific">Salipiger thiooxidans</name>
    <dbReference type="NCBI Taxonomy" id="282683"/>
    <lineage>
        <taxon>Bacteria</taxon>
        <taxon>Pseudomonadati</taxon>
        <taxon>Pseudomonadota</taxon>
        <taxon>Alphaproteobacteria</taxon>
        <taxon>Rhodobacterales</taxon>
        <taxon>Roseobacteraceae</taxon>
        <taxon>Salipiger</taxon>
    </lineage>
</organism>
<evidence type="ECO:0000259" key="8">
    <source>
        <dbReference type="PROSITE" id="PS50113"/>
    </source>
</evidence>
<dbReference type="EMBL" id="FNAV01000010">
    <property type="protein sequence ID" value="SDE96697.1"/>
    <property type="molecule type" value="Genomic_DNA"/>
</dbReference>
<sequence>MWFSRKPKQTVQKVTGDEAILQIVERTQAVIHFNPDGTVIRANDAFLKALGYTAEELVGKHHSIFVQRGYRQTEDYRRFWEDLRAGKFFSDEFPRVTKDDKVIWIAATYAPVFDEAGNVVRITKIATEITGQREAIRELGRGIEALSRGDLSTRVEIGRDNRLCEIGDALNAAVDNFSGLITQVQSTSNTIDAITSQIGVNSDELSRRTETQAATLEETAAAVEQLNANARSAAEYAGEVGREAEDTKNAAEGSSKVVEDVTQAMKRIETSSDSISQIISVIDDIAFQTNLLALNAGVEAARAGEAGRGFAVVASEVRSLAQRSAESAQEIKALISESGGHVKAGVDLVSRASNELSNIFQGVERISDRIRAVVHGLNEQTMTLGEINTAISQLDSVTQQNAAMVNETTGATRTLAANSASLAEGVSVFRVTGDGSASSGWDSTGGTQHSGRTAA</sequence>
<dbReference type="OrthoDB" id="9765776at2"/>
<name>A0A1G7H8C8_9RHOB</name>
<keyword evidence="11" id="KW-1185">Reference proteome</keyword>
<feature type="compositionally biased region" description="Polar residues" evidence="5">
    <location>
        <begin position="435"/>
        <end position="455"/>
    </location>
</feature>
<dbReference type="Gene3D" id="3.30.450.20">
    <property type="entry name" value="PAS domain"/>
    <property type="match status" value="1"/>
</dbReference>
<dbReference type="CDD" id="cd00130">
    <property type="entry name" value="PAS"/>
    <property type="match status" value="1"/>
</dbReference>
<gene>
    <name evidence="10" type="ORF">SAMN04488105_110133</name>
</gene>
<dbReference type="PANTHER" id="PTHR43531:SF11">
    <property type="entry name" value="METHYL-ACCEPTING CHEMOTAXIS PROTEIN 3"/>
    <property type="match status" value="1"/>
</dbReference>
<accession>A0A1G7H8C8</accession>
<dbReference type="InterPro" id="IPR051310">
    <property type="entry name" value="MCP_chemotaxis"/>
</dbReference>
<protein>
    <submittedName>
        <fullName evidence="10">Methyl-accepting chemotaxis sensory transducer with Pas/Pac sensor</fullName>
    </submittedName>
</protein>